<evidence type="ECO:0000313" key="2">
    <source>
        <dbReference type="EMBL" id="EEN59384.1"/>
    </source>
</evidence>
<gene>
    <name evidence="2" type="ORF">BRAFLDRAFT_80366</name>
</gene>
<proteinExistence type="predicted"/>
<dbReference type="EMBL" id="GG666520">
    <property type="protein sequence ID" value="EEN59384.1"/>
    <property type="molecule type" value="Genomic_DNA"/>
</dbReference>
<accession>C3YJS7</accession>
<sequence length="142" mass="15201">MLAAANLESILPWIGQATFGTGESFRRRDNFSHPAGSQVSEGNAEKGHGFCGDDVTSDFMNTCDLRDPADGENAGNDVISRSGETSPRRADFTEAEVITVTACPVRHELSAATREVIGSTPHVTDKTDTEICSEVFLSEGHL</sequence>
<protein>
    <submittedName>
        <fullName evidence="2">Uncharacterized protein</fullName>
    </submittedName>
</protein>
<name>C3YJS7_BRAFL</name>
<dbReference type="InParanoid" id="C3YJS7"/>
<feature type="region of interest" description="Disordered" evidence="1">
    <location>
        <begin position="67"/>
        <end position="89"/>
    </location>
</feature>
<organism>
    <name type="scientific">Branchiostoma floridae</name>
    <name type="common">Florida lancelet</name>
    <name type="synonym">Amphioxus</name>
    <dbReference type="NCBI Taxonomy" id="7739"/>
    <lineage>
        <taxon>Eukaryota</taxon>
        <taxon>Metazoa</taxon>
        <taxon>Chordata</taxon>
        <taxon>Cephalochordata</taxon>
        <taxon>Leptocardii</taxon>
        <taxon>Amphioxiformes</taxon>
        <taxon>Branchiostomatidae</taxon>
        <taxon>Branchiostoma</taxon>
    </lineage>
</organism>
<feature type="region of interest" description="Disordered" evidence="1">
    <location>
        <begin position="30"/>
        <end position="50"/>
    </location>
</feature>
<dbReference type="AlphaFoldDB" id="C3YJS7"/>
<reference evidence="2" key="1">
    <citation type="journal article" date="2008" name="Nature">
        <title>The amphioxus genome and the evolution of the chordate karyotype.</title>
        <authorList>
            <consortium name="US DOE Joint Genome Institute (JGI-PGF)"/>
            <person name="Putnam N.H."/>
            <person name="Butts T."/>
            <person name="Ferrier D.E.K."/>
            <person name="Furlong R.F."/>
            <person name="Hellsten U."/>
            <person name="Kawashima T."/>
            <person name="Robinson-Rechavi M."/>
            <person name="Shoguchi E."/>
            <person name="Terry A."/>
            <person name="Yu J.-K."/>
            <person name="Benito-Gutierrez E.L."/>
            <person name="Dubchak I."/>
            <person name="Garcia-Fernandez J."/>
            <person name="Gibson-Brown J.J."/>
            <person name="Grigoriev I.V."/>
            <person name="Horton A.C."/>
            <person name="de Jong P.J."/>
            <person name="Jurka J."/>
            <person name="Kapitonov V.V."/>
            <person name="Kohara Y."/>
            <person name="Kuroki Y."/>
            <person name="Lindquist E."/>
            <person name="Lucas S."/>
            <person name="Osoegawa K."/>
            <person name="Pennacchio L.A."/>
            <person name="Salamov A.A."/>
            <person name="Satou Y."/>
            <person name="Sauka-Spengler T."/>
            <person name="Schmutz J."/>
            <person name="Shin-I T."/>
            <person name="Toyoda A."/>
            <person name="Bronner-Fraser M."/>
            <person name="Fujiyama A."/>
            <person name="Holland L.Z."/>
            <person name="Holland P.W.H."/>
            <person name="Satoh N."/>
            <person name="Rokhsar D.S."/>
        </authorList>
    </citation>
    <scope>NUCLEOTIDE SEQUENCE [LARGE SCALE GENOMIC DNA]</scope>
    <source>
        <strain evidence="2">S238N-H82</strain>
        <tissue evidence="2">Testes</tissue>
    </source>
</reference>
<evidence type="ECO:0000256" key="1">
    <source>
        <dbReference type="SAM" id="MobiDB-lite"/>
    </source>
</evidence>